<dbReference type="AlphaFoldDB" id="A0A1Y3BLJ9"/>
<organism evidence="1 2">
    <name type="scientific">Euroglyphus maynei</name>
    <name type="common">Mayne's house dust mite</name>
    <dbReference type="NCBI Taxonomy" id="6958"/>
    <lineage>
        <taxon>Eukaryota</taxon>
        <taxon>Metazoa</taxon>
        <taxon>Ecdysozoa</taxon>
        <taxon>Arthropoda</taxon>
        <taxon>Chelicerata</taxon>
        <taxon>Arachnida</taxon>
        <taxon>Acari</taxon>
        <taxon>Acariformes</taxon>
        <taxon>Sarcoptiformes</taxon>
        <taxon>Astigmata</taxon>
        <taxon>Psoroptidia</taxon>
        <taxon>Analgoidea</taxon>
        <taxon>Pyroglyphidae</taxon>
        <taxon>Pyroglyphinae</taxon>
        <taxon>Euroglyphus</taxon>
    </lineage>
</organism>
<proteinExistence type="predicted"/>
<reference evidence="1 2" key="1">
    <citation type="submission" date="2017-03" db="EMBL/GenBank/DDBJ databases">
        <title>Genome Survey of Euroglyphus maynei.</title>
        <authorList>
            <person name="Arlian L.G."/>
            <person name="Morgan M.S."/>
            <person name="Rider S.D."/>
        </authorList>
    </citation>
    <scope>NUCLEOTIDE SEQUENCE [LARGE SCALE GENOMIC DNA]</scope>
    <source>
        <strain evidence="1">Arlian Lab</strain>
        <tissue evidence="1">Whole body</tissue>
    </source>
</reference>
<evidence type="ECO:0000313" key="1">
    <source>
        <dbReference type="EMBL" id="OTF81840.1"/>
    </source>
</evidence>
<comment type="caution">
    <text evidence="1">The sequence shown here is derived from an EMBL/GenBank/DDBJ whole genome shotgun (WGS) entry which is preliminary data.</text>
</comment>
<sequence>MNQQIGLMNDSLLSTIFKTRQHLYFISLIKLEMISQNLIGKNSGFNLLNNASITWSTYGWVRIMNE</sequence>
<gene>
    <name evidence="1" type="ORF">BLA29_010299</name>
</gene>
<evidence type="ECO:0000313" key="2">
    <source>
        <dbReference type="Proteomes" id="UP000194236"/>
    </source>
</evidence>
<dbReference type="EMBL" id="MUJZ01011527">
    <property type="protein sequence ID" value="OTF81840.1"/>
    <property type="molecule type" value="Genomic_DNA"/>
</dbReference>
<name>A0A1Y3BLJ9_EURMA</name>
<protein>
    <submittedName>
        <fullName evidence="1">Uncharacterized protein</fullName>
    </submittedName>
</protein>
<accession>A0A1Y3BLJ9</accession>
<dbReference type="Proteomes" id="UP000194236">
    <property type="component" value="Unassembled WGS sequence"/>
</dbReference>
<keyword evidence="2" id="KW-1185">Reference proteome</keyword>